<reference evidence="1" key="1">
    <citation type="journal article" date="2014" name="Front. Microbiol.">
        <title>High frequency of phylogenetically diverse reductive dehalogenase-homologous genes in deep subseafloor sedimentary metagenomes.</title>
        <authorList>
            <person name="Kawai M."/>
            <person name="Futagami T."/>
            <person name="Toyoda A."/>
            <person name="Takaki Y."/>
            <person name="Nishi S."/>
            <person name="Hori S."/>
            <person name="Arai W."/>
            <person name="Tsubouchi T."/>
            <person name="Morono Y."/>
            <person name="Uchiyama I."/>
            <person name="Ito T."/>
            <person name="Fujiyama A."/>
            <person name="Inagaki F."/>
            <person name="Takami H."/>
        </authorList>
    </citation>
    <scope>NUCLEOTIDE SEQUENCE</scope>
    <source>
        <strain evidence="1">Expedition CK06-06</strain>
    </source>
</reference>
<comment type="caution">
    <text evidence="1">The sequence shown here is derived from an EMBL/GenBank/DDBJ whole genome shotgun (WGS) entry which is preliminary data.</text>
</comment>
<gene>
    <name evidence="1" type="ORF">S01H1_19187</name>
</gene>
<name>X0TGP6_9ZZZZ</name>
<dbReference type="EMBL" id="BARS01010333">
    <property type="protein sequence ID" value="GAF92394.1"/>
    <property type="molecule type" value="Genomic_DNA"/>
</dbReference>
<organism evidence="1">
    <name type="scientific">marine sediment metagenome</name>
    <dbReference type="NCBI Taxonomy" id="412755"/>
    <lineage>
        <taxon>unclassified sequences</taxon>
        <taxon>metagenomes</taxon>
        <taxon>ecological metagenomes</taxon>
    </lineage>
</organism>
<evidence type="ECO:0000313" key="1">
    <source>
        <dbReference type="EMBL" id="GAF92394.1"/>
    </source>
</evidence>
<sequence length="60" mass="6949">MNDDKKVAIEWIEKNKERIIEISNKIWEYAELGFVEYKSSKLIASELESNGFNVELGVAE</sequence>
<protein>
    <recommendedName>
        <fullName evidence="2">Amidohydrolase</fullName>
    </recommendedName>
</protein>
<dbReference type="Gene3D" id="3.40.630.10">
    <property type="entry name" value="Zn peptidases"/>
    <property type="match status" value="1"/>
</dbReference>
<dbReference type="AlphaFoldDB" id="X0TGP6"/>
<accession>X0TGP6</accession>
<proteinExistence type="predicted"/>
<evidence type="ECO:0008006" key="2">
    <source>
        <dbReference type="Google" id="ProtNLM"/>
    </source>
</evidence>
<feature type="non-terminal residue" evidence="1">
    <location>
        <position position="60"/>
    </location>
</feature>
<dbReference type="SUPFAM" id="SSF53187">
    <property type="entry name" value="Zn-dependent exopeptidases"/>
    <property type="match status" value="1"/>
</dbReference>